<sequence length="118" mass="13338">MRIGEVAAQAGVSVRALRYYEQQDLLHSTRNPGGQRQYPAGAVERVRLIQQLYSMGLPSRTIREVLPFADSGEASPELLELLAAERDRLDRQMTDLRNVRHRLHDCITEARNHDGTGT</sequence>
<dbReference type="SMART" id="SM00422">
    <property type="entry name" value="HTH_MERR"/>
    <property type="match status" value="1"/>
</dbReference>
<reference evidence="3 4" key="1">
    <citation type="journal article" date="2019" name="Int. J. Syst. Evol. Microbiol.">
        <title>The Global Catalogue of Microorganisms (GCM) 10K type strain sequencing project: providing services to taxonomists for standard genome sequencing and annotation.</title>
        <authorList>
            <consortium name="The Broad Institute Genomics Platform"/>
            <consortium name="The Broad Institute Genome Sequencing Center for Infectious Disease"/>
            <person name="Wu L."/>
            <person name="Ma J."/>
        </authorList>
    </citation>
    <scope>NUCLEOTIDE SEQUENCE [LARGE SCALE GENOMIC DNA]</scope>
    <source>
        <strain evidence="3 4">JCM 15478</strain>
    </source>
</reference>
<dbReference type="InterPro" id="IPR047057">
    <property type="entry name" value="MerR_fam"/>
</dbReference>
<proteinExistence type="predicted"/>
<dbReference type="PROSITE" id="PS00552">
    <property type="entry name" value="HTH_MERR_1"/>
    <property type="match status" value="1"/>
</dbReference>
<comment type="caution">
    <text evidence="3">The sequence shown here is derived from an EMBL/GenBank/DDBJ whole genome shotgun (WGS) entry which is preliminary data.</text>
</comment>
<dbReference type="EMBL" id="BAAAPE010000005">
    <property type="protein sequence ID" value="GAA2069517.1"/>
    <property type="molecule type" value="Genomic_DNA"/>
</dbReference>
<feature type="domain" description="HTH merR-type" evidence="2">
    <location>
        <begin position="1"/>
        <end position="68"/>
    </location>
</feature>
<accession>A0ABN2VQR0</accession>
<evidence type="ECO:0000313" key="3">
    <source>
        <dbReference type="EMBL" id="GAA2069517.1"/>
    </source>
</evidence>
<evidence type="ECO:0000256" key="1">
    <source>
        <dbReference type="ARBA" id="ARBA00023125"/>
    </source>
</evidence>
<dbReference type="SUPFAM" id="SSF46955">
    <property type="entry name" value="Putative DNA-binding domain"/>
    <property type="match status" value="1"/>
</dbReference>
<keyword evidence="1" id="KW-0238">DNA-binding</keyword>
<keyword evidence="4" id="KW-1185">Reference proteome</keyword>
<evidence type="ECO:0000313" key="4">
    <source>
        <dbReference type="Proteomes" id="UP001500016"/>
    </source>
</evidence>
<dbReference type="Pfam" id="PF13411">
    <property type="entry name" value="MerR_1"/>
    <property type="match status" value="1"/>
</dbReference>
<gene>
    <name evidence="3" type="ORF">GCM10009801_19310</name>
</gene>
<dbReference type="PROSITE" id="PS50937">
    <property type="entry name" value="HTH_MERR_2"/>
    <property type="match status" value="1"/>
</dbReference>
<evidence type="ECO:0000259" key="2">
    <source>
        <dbReference type="PROSITE" id="PS50937"/>
    </source>
</evidence>
<dbReference type="PANTHER" id="PTHR30204">
    <property type="entry name" value="REDOX-CYCLING DRUG-SENSING TRANSCRIPTIONAL ACTIVATOR SOXR"/>
    <property type="match status" value="1"/>
</dbReference>
<dbReference type="RefSeq" id="WP_344526118.1">
    <property type="nucleotide sequence ID" value="NZ_BAAAPE010000005.1"/>
</dbReference>
<dbReference type="PANTHER" id="PTHR30204:SF97">
    <property type="entry name" value="MERR FAMILY REGULATORY PROTEIN"/>
    <property type="match status" value="1"/>
</dbReference>
<dbReference type="Gene3D" id="1.10.1660.10">
    <property type="match status" value="1"/>
</dbReference>
<dbReference type="PRINTS" id="PR00040">
    <property type="entry name" value="HTHMERR"/>
</dbReference>
<organism evidence="3 4">
    <name type="scientific">Streptomyces albiaxialis</name>
    <dbReference type="NCBI Taxonomy" id="329523"/>
    <lineage>
        <taxon>Bacteria</taxon>
        <taxon>Bacillati</taxon>
        <taxon>Actinomycetota</taxon>
        <taxon>Actinomycetes</taxon>
        <taxon>Kitasatosporales</taxon>
        <taxon>Streptomycetaceae</taxon>
        <taxon>Streptomyces</taxon>
    </lineage>
</organism>
<protein>
    <submittedName>
        <fullName evidence="3">MerR family transcriptional regulator</fullName>
    </submittedName>
</protein>
<dbReference type="InterPro" id="IPR009061">
    <property type="entry name" value="DNA-bd_dom_put_sf"/>
</dbReference>
<name>A0ABN2VQR0_9ACTN</name>
<dbReference type="InterPro" id="IPR000551">
    <property type="entry name" value="MerR-type_HTH_dom"/>
</dbReference>
<dbReference type="Proteomes" id="UP001500016">
    <property type="component" value="Unassembled WGS sequence"/>
</dbReference>